<reference evidence="3" key="1">
    <citation type="journal article" date="2019" name="Int. J. Syst. Evol. Microbiol.">
        <title>The Global Catalogue of Microorganisms (GCM) 10K type strain sequencing project: providing services to taxonomists for standard genome sequencing and annotation.</title>
        <authorList>
            <consortium name="The Broad Institute Genomics Platform"/>
            <consortium name="The Broad Institute Genome Sequencing Center for Infectious Disease"/>
            <person name="Wu L."/>
            <person name="Ma J."/>
        </authorList>
    </citation>
    <scope>NUCLEOTIDE SEQUENCE [LARGE SCALE GENOMIC DNA]</scope>
    <source>
        <strain evidence="3">CCM 8947</strain>
    </source>
</reference>
<keyword evidence="3" id="KW-1185">Reference proteome</keyword>
<gene>
    <name evidence="2" type="ORF">ACFQ47_00780</name>
</gene>
<dbReference type="EMBL" id="JBHTOG010000003">
    <property type="protein sequence ID" value="MFD1431242.1"/>
    <property type="molecule type" value="Genomic_DNA"/>
</dbReference>
<dbReference type="InterPro" id="IPR018874">
    <property type="entry name" value="Phage_Mx8_p63_C"/>
</dbReference>
<feature type="domain" description="Bacteriophage Mx8 p63 C-terminal" evidence="1">
    <location>
        <begin position="157"/>
        <end position="255"/>
    </location>
</feature>
<evidence type="ECO:0000259" key="1">
    <source>
        <dbReference type="Pfam" id="PF10546"/>
    </source>
</evidence>
<dbReference type="RefSeq" id="WP_125697279.1">
    <property type="nucleotide sequence ID" value="NZ_JBHTOG010000003.1"/>
</dbReference>
<evidence type="ECO:0000313" key="3">
    <source>
        <dbReference type="Proteomes" id="UP001597192"/>
    </source>
</evidence>
<protein>
    <submittedName>
        <fullName evidence="2">P63C domain-containing protein</fullName>
    </submittedName>
</protein>
<comment type="caution">
    <text evidence="2">The sequence shown here is derived from an EMBL/GenBank/DDBJ whole genome shotgun (WGS) entry which is preliminary data.</text>
</comment>
<evidence type="ECO:0000313" key="2">
    <source>
        <dbReference type="EMBL" id="MFD1431242.1"/>
    </source>
</evidence>
<proteinExistence type="predicted"/>
<dbReference type="Pfam" id="PF10546">
    <property type="entry name" value="P63C"/>
    <property type="match status" value="1"/>
</dbReference>
<name>A0ABW4CK13_9LACO</name>
<accession>A0ABW4CK13</accession>
<dbReference type="Proteomes" id="UP001597192">
    <property type="component" value="Unassembled WGS sequence"/>
</dbReference>
<organism evidence="2 3">
    <name type="scientific">Lacticaseibacillus yichunensis</name>
    <dbReference type="NCBI Taxonomy" id="2486015"/>
    <lineage>
        <taxon>Bacteria</taxon>
        <taxon>Bacillati</taxon>
        <taxon>Bacillota</taxon>
        <taxon>Bacilli</taxon>
        <taxon>Lactobacillales</taxon>
        <taxon>Lactobacillaceae</taxon>
        <taxon>Lacticaseibacillus</taxon>
    </lineage>
</organism>
<sequence>MSNIEEIANSGYVEIGDTKLYSFVTKTGKRLITATDVFNALKRSRRGETRVNGYPTFIGARNIVPFITDDLAAKVQPVKYRAKNGKIADAYDATIIPSVADLYIEAHDKGVLSLAQEEVYQRSLLIIRSLAKVGITALIDEATGYQYDRESQALQKLLSAYLSEDLLKWQAHFPREFYEQVYRLNGISDAFDPANPKRPQWIAGFTNKYVYGIFPEEVMKEIHNRNPLSTSPRNVVYRAHKNFQFLSQGTGLPQLDQHLAKLIGVMMLSDNMTDFSEKFKRVFAKELERKQVQDDIKNGLVPLFYPEKIE</sequence>